<dbReference type="SUPFAM" id="SSF49468">
    <property type="entry name" value="VHL"/>
    <property type="match status" value="1"/>
</dbReference>
<dbReference type="EMBL" id="LT607410">
    <property type="protein sequence ID" value="SCE66064.1"/>
    <property type="molecule type" value="Genomic_DNA"/>
</dbReference>
<dbReference type="Proteomes" id="UP000198228">
    <property type="component" value="Chromosome I"/>
</dbReference>
<evidence type="ECO:0000313" key="3">
    <source>
        <dbReference type="EMBL" id="SCE66064.1"/>
    </source>
</evidence>
<feature type="region of interest" description="Disordered" evidence="1">
    <location>
        <begin position="108"/>
        <end position="210"/>
    </location>
</feature>
<evidence type="ECO:0000313" key="4">
    <source>
        <dbReference type="Proteomes" id="UP000198228"/>
    </source>
</evidence>
<gene>
    <name evidence="3" type="ORF">GA0074696_0076</name>
</gene>
<feature type="region of interest" description="Disordered" evidence="1">
    <location>
        <begin position="1"/>
        <end position="81"/>
    </location>
</feature>
<dbReference type="InterPro" id="IPR024053">
    <property type="entry name" value="VHL_beta_dom"/>
</dbReference>
<evidence type="ECO:0000256" key="1">
    <source>
        <dbReference type="SAM" id="MobiDB-lite"/>
    </source>
</evidence>
<feature type="domain" description="von Hippel-Lindau disease tumour suppressor beta" evidence="2">
    <location>
        <begin position="214"/>
        <end position="264"/>
    </location>
</feature>
<feature type="compositionally biased region" description="Low complexity" evidence="1">
    <location>
        <begin position="148"/>
        <end position="179"/>
    </location>
</feature>
<accession>A0A1C4U343</accession>
<reference evidence="3 4" key="1">
    <citation type="submission" date="2016-06" db="EMBL/GenBank/DDBJ databases">
        <authorList>
            <person name="Kjaerup R.B."/>
            <person name="Dalgaard T.S."/>
            <person name="Juul-Madsen H.R."/>
        </authorList>
    </citation>
    <scope>NUCLEOTIDE SEQUENCE [LARGE SCALE GENOMIC DNA]</scope>
    <source>
        <strain evidence="3 4">DSM 43821</strain>
    </source>
</reference>
<evidence type="ECO:0000259" key="2">
    <source>
        <dbReference type="Pfam" id="PF01847"/>
    </source>
</evidence>
<name>A0A1C4U343_9ACTN</name>
<dbReference type="InterPro" id="IPR036208">
    <property type="entry name" value="VHL_sf"/>
</dbReference>
<dbReference type="Pfam" id="PF01847">
    <property type="entry name" value="VHL"/>
    <property type="match status" value="1"/>
</dbReference>
<organism evidence="3 4">
    <name type="scientific">Micromonospora purpureochromogenes</name>
    <dbReference type="NCBI Taxonomy" id="47872"/>
    <lineage>
        <taxon>Bacteria</taxon>
        <taxon>Bacillati</taxon>
        <taxon>Actinomycetota</taxon>
        <taxon>Actinomycetes</taxon>
        <taxon>Micromonosporales</taxon>
        <taxon>Micromonosporaceae</taxon>
        <taxon>Micromonospora</taxon>
    </lineage>
</organism>
<proteinExistence type="predicted"/>
<sequence>MPPTEVAALPGNGAMADPTDETHRPDDTLRIGGWLPEPRRVGGLPPYPSIAAGAARRRAGDSTPGPARPVGQPSPRAGGPGRTLALGCAVVGALATLAVASWPIWTAPPRTEEGPPAAPATGLDQAVVPEPATGPPTVSFSPAPVSLSTRASVRSPSPAASPTDRPRHPAGGTTTRPRPSTTPPGQPRSDELPPLPPSREPSLHSTGGGAETFVDFVNRRDAEVVVHWLDYDGQRRRYAVLEPGRSYRQQTYLGHPWVVTDADGRGLVCFLPAPDVSKAVIR</sequence>
<protein>
    <submittedName>
        <fullName evidence="3">von Hippel-Lindau disease tumour suppressor protein</fullName>
    </submittedName>
</protein>
<feature type="compositionally biased region" description="Basic and acidic residues" evidence="1">
    <location>
        <begin position="20"/>
        <end position="29"/>
    </location>
</feature>
<dbReference type="Gene3D" id="2.60.40.780">
    <property type="entry name" value="von Hippel-Lindau disease tumour suppressor, beta domain"/>
    <property type="match status" value="1"/>
</dbReference>
<dbReference type="AlphaFoldDB" id="A0A1C4U343"/>
<dbReference type="InterPro" id="IPR037140">
    <property type="entry name" value="VHL_beta_dom_sf"/>
</dbReference>